<evidence type="ECO:0000313" key="3">
    <source>
        <dbReference type="Proteomes" id="UP000027138"/>
    </source>
</evidence>
<dbReference type="PANTHER" id="PTHR33601:SF24">
    <property type="entry name" value="PROTEIN LITTLE ZIPPER 4"/>
    <property type="match status" value="1"/>
</dbReference>
<sequence>MDKVNSQLYQQNCYIIRQNEMLRKKAKQLNQENQALLSELKQKLSKANSNHNSNPDINLSSASTTDPMNLNKT</sequence>
<dbReference type="KEGG" id="jcu:105636108"/>
<dbReference type="OrthoDB" id="1714540at2759"/>
<dbReference type="PANTHER" id="PTHR33601">
    <property type="entry name" value="PROTEIN LITTLE ZIPPER 4"/>
    <property type="match status" value="1"/>
</dbReference>
<evidence type="ECO:0000256" key="1">
    <source>
        <dbReference type="SAM" id="MobiDB-lite"/>
    </source>
</evidence>
<dbReference type="Proteomes" id="UP000027138">
    <property type="component" value="Unassembled WGS sequence"/>
</dbReference>
<name>A0A067KVC3_JATCU</name>
<reference evidence="2 3" key="1">
    <citation type="journal article" date="2014" name="PLoS ONE">
        <title>Global Analysis of Gene Expression Profiles in Physic Nut (Jatropha curcas L.) Seedlings Exposed to Salt Stress.</title>
        <authorList>
            <person name="Zhang L."/>
            <person name="Zhang C."/>
            <person name="Wu P."/>
            <person name="Chen Y."/>
            <person name="Li M."/>
            <person name="Jiang H."/>
            <person name="Wu G."/>
        </authorList>
    </citation>
    <scope>NUCLEOTIDE SEQUENCE [LARGE SCALE GENOMIC DNA]</scope>
    <source>
        <strain evidence="3">cv. GZQX0401</strain>
        <tissue evidence="2">Young leaves</tissue>
    </source>
</reference>
<proteinExistence type="predicted"/>
<evidence type="ECO:0000313" key="2">
    <source>
        <dbReference type="EMBL" id="KDP35784.1"/>
    </source>
</evidence>
<dbReference type="STRING" id="180498.A0A067KVC3"/>
<accession>A0A067KVC3</accession>
<feature type="compositionally biased region" description="Polar residues" evidence="1">
    <location>
        <begin position="45"/>
        <end position="73"/>
    </location>
</feature>
<keyword evidence="3" id="KW-1185">Reference proteome</keyword>
<dbReference type="EMBL" id="KK914476">
    <property type="protein sequence ID" value="KDP35784.1"/>
    <property type="molecule type" value="Genomic_DNA"/>
</dbReference>
<feature type="region of interest" description="Disordered" evidence="1">
    <location>
        <begin position="41"/>
        <end position="73"/>
    </location>
</feature>
<dbReference type="AlphaFoldDB" id="A0A067KVC3"/>
<organism evidence="2 3">
    <name type="scientific">Jatropha curcas</name>
    <name type="common">Barbados nut</name>
    <dbReference type="NCBI Taxonomy" id="180498"/>
    <lineage>
        <taxon>Eukaryota</taxon>
        <taxon>Viridiplantae</taxon>
        <taxon>Streptophyta</taxon>
        <taxon>Embryophyta</taxon>
        <taxon>Tracheophyta</taxon>
        <taxon>Spermatophyta</taxon>
        <taxon>Magnoliopsida</taxon>
        <taxon>eudicotyledons</taxon>
        <taxon>Gunneridae</taxon>
        <taxon>Pentapetalae</taxon>
        <taxon>rosids</taxon>
        <taxon>fabids</taxon>
        <taxon>Malpighiales</taxon>
        <taxon>Euphorbiaceae</taxon>
        <taxon>Crotonoideae</taxon>
        <taxon>Jatropheae</taxon>
        <taxon>Jatropha</taxon>
    </lineage>
</organism>
<evidence type="ECO:0008006" key="4">
    <source>
        <dbReference type="Google" id="ProtNLM"/>
    </source>
</evidence>
<gene>
    <name evidence="2" type="ORF">JCGZ_10420</name>
</gene>
<protein>
    <recommendedName>
        <fullName evidence="4">Protein LITTLE ZIPPER 4</fullName>
    </recommendedName>
</protein>
<dbReference type="InterPro" id="IPR039312">
    <property type="entry name" value="ZPR"/>
</dbReference>